<feature type="chain" id="PRO_5040375083" evidence="1">
    <location>
        <begin position="23"/>
        <end position="293"/>
    </location>
</feature>
<evidence type="ECO:0000313" key="2">
    <source>
        <dbReference type="EMBL" id="KAG9231952.1"/>
    </source>
</evidence>
<reference evidence="2" key="1">
    <citation type="journal article" date="2021" name="IMA Fungus">
        <title>Genomic characterization of three marine fungi, including Emericellopsis atlantica sp. nov. with signatures of a generalist lifestyle and marine biomass degradation.</title>
        <authorList>
            <person name="Hagestad O.C."/>
            <person name="Hou L."/>
            <person name="Andersen J.H."/>
            <person name="Hansen E.H."/>
            <person name="Altermark B."/>
            <person name="Li C."/>
            <person name="Kuhnert E."/>
            <person name="Cox R.J."/>
            <person name="Crous P.W."/>
            <person name="Spatafora J.W."/>
            <person name="Lail K."/>
            <person name="Amirebrahimi M."/>
            <person name="Lipzen A."/>
            <person name="Pangilinan J."/>
            <person name="Andreopoulos W."/>
            <person name="Hayes R.D."/>
            <person name="Ng V."/>
            <person name="Grigoriev I.V."/>
            <person name="Jackson S.A."/>
            <person name="Sutton T.D.S."/>
            <person name="Dobson A.D.W."/>
            <person name="Rama T."/>
        </authorList>
    </citation>
    <scope>NUCLEOTIDE SEQUENCE</scope>
    <source>
        <strain evidence="2">TRa018bII</strain>
    </source>
</reference>
<protein>
    <submittedName>
        <fullName evidence="2">PLC-like phosphodiesterase</fullName>
    </submittedName>
</protein>
<dbReference type="SUPFAM" id="SSF51695">
    <property type="entry name" value="PLC-like phosphodiesterases"/>
    <property type="match status" value="1"/>
</dbReference>
<dbReference type="Gene3D" id="3.20.20.190">
    <property type="entry name" value="Phosphatidylinositol (PI) phosphodiesterase"/>
    <property type="match status" value="1"/>
</dbReference>
<dbReference type="Proteomes" id="UP000824998">
    <property type="component" value="Unassembled WGS sequence"/>
</dbReference>
<dbReference type="GO" id="GO:0008081">
    <property type="term" value="F:phosphoric diester hydrolase activity"/>
    <property type="evidence" value="ECO:0007669"/>
    <property type="project" value="InterPro"/>
</dbReference>
<dbReference type="EMBL" id="MU251572">
    <property type="protein sequence ID" value="KAG9231952.1"/>
    <property type="molecule type" value="Genomic_DNA"/>
</dbReference>
<accession>A0A9P7YEE4</accession>
<dbReference type="Pfam" id="PF26146">
    <property type="entry name" value="PI-PLC_X"/>
    <property type="match status" value="1"/>
</dbReference>
<organism evidence="2 3">
    <name type="scientific">Amylocarpus encephaloides</name>
    <dbReference type="NCBI Taxonomy" id="45428"/>
    <lineage>
        <taxon>Eukaryota</taxon>
        <taxon>Fungi</taxon>
        <taxon>Dikarya</taxon>
        <taxon>Ascomycota</taxon>
        <taxon>Pezizomycotina</taxon>
        <taxon>Leotiomycetes</taxon>
        <taxon>Helotiales</taxon>
        <taxon>Helotiales incertae sedis</taxon>
        <taxon>Amylocarpus</taxon>
    </lineage>
</organism>
<sequence length="293" mass="32591">MRFNQVLSICLSFLVSSSIADGCNGNTALCDRKYSEVSQIGTHNSAFVGELPVDNQELSVTDQLNGGIRMLQAQTHDFLKQIMLCHTSCFEKDAGLLVDYLKTIRTWMDANPNEVITLLLTNGDNIDVAKFGAAMNNAGLARYAYTPPKQLALADWPTLQRLITANSRLVMFMDYHSDTSKVSYILDEFSYFFETPFDVTDQNFNDCSLDRPKDSDPAGKMYIINHFLDVDIFGILIPDKDKTPRTNAATGDGSIGAQSDLCTAKWGRKPKIVLVDYFENGSVFKAQDVLNGF</sequence>
<dbReference type="AlphaFoldDB" id="A0A9P7YEE4"/>
<dbReference type="PANTHER" id="PTHR13593:SF146">
    <property type="entry name" value="PLC-LIKE PHOSPHODIESTERASE"/>
    <property type="match status" value="1"/>
</dbReference>
<evidence type="ECO:0000313" key="3">
    <source>
        <dbReference type="Proteomes" id="UP000824998"/>
    </source>
</evidence>
<keyword evidence="3" id="KW-1185">Reference proteome</keyword>
<keyword evidence="1" id="KW-0732">Signal</keyword>
<dbReference type="PANTHER" id="PTHR13593">
    <property type="match status" value="1"/>
</dbReference>
<evidence type="ECO:0000256" key="1">
    <source>
        <dbReference type="SAM" id="SignalP"/>
    </source>
</evidence>
<comment type="caution">
    <text evidence="2">The sequence shown here is derived from an EMBL/GenBank/DDBJ whole genome shotgun (WGS) entry which is preliminary data.</text>
</comment>
<dbReference type="OrthoDB" id="7984201at2759"/>
<gene>
    <name evidence="2" type="ORF">BJ875DRAFT_99888</name>
</gene>
<dbReference type="InterPro" id="IPR017946">
    <property type="entry name" value="PLC-like_Pdiesterase_TIM-brl"/>
</dbReference>
<name>A0A9P7YEE4_9HELO</name>
<proteinExistence type="predicted"/>
<dbReference type="GO" id="GO:0006629">
    <property type="term" value="P:lipid metabolic process"/>
    <property type="evidence" value="ECO:0007669"/>
    <property type="project" value="InterPro"/>
</dbReference>
<dbReference type="InterPro" id="IPR051057">
    <property type="entry name" value="PI-PLC_domain"/>
</dbReference>
<feature type="signal peptide" evidence="1">
    <location>
        <begin position="1"/>
        <end position="22"/>
    </location>
</feature>